<keyword evidence="2" id="KW-1185">Reference proteome</keyword>
<dbReference type="Proteomes" id="UP001477443">
    <property type="component" value="Chromosome"/>
</dbReference>
<name>A0ABZ2RQL3_9BACT</name>
<evidence type="ECO:0000313" key="1">
    <source>
        <dbReference type="EMBL" id="WXL28762.1"/>
    </source>
</evidence>
<dbReference type="EMBL" id="CP148067">
    <property type="protein sequence ID" value="WXL28762.1"/>
    <property type="molecule type" value="Genomic_DNA"/>
</dbReference>
<reference evidence="1" key="1">
    <citation type="submission" date="2024-03" db="EMBL/GenBank/DDBJ databases">
        <title>Complete genome sequence of Mycoplasma felifaucium Z921 isolated from the trachea of a cheetah.</title>
        <authorList>
            <person name="Spergser J."/>
        </authorList>
    </citation>
    <scope>NUCLEOTIDE SEQUENCE [LARGE SCALE GENOMIC DNA]</scope>
    <source>
        <strain evidence="1">Z921</strain>
    </source>
</reference>
<proteinExistence type="predicted"/>
<gene>
    <name evidence="1" type="ORF">WG617_01875</name>
</gene>
<sequence length="541" mass="63911">MKNNNVGINDKLFYCNNSILLKSSSKNPISDFSYNLLCNLIQDKVLQNASGKKILISYQGNPKFYSIVEKINYFFKNHKHIIYNYDSKISTDPTLDELAFKKAKLDYFIKIISHQNDTNLTFKIYNQTLNYIYGENLEKVANLFNENIKNQSENFEIKKVHDLNLVDANNLIQEQASKSEILRAFINVKPRYKSKNLIITQDTYSQELLNNLLTNYDSKFICRPFDLKTRWILMINKLFNKSYTIKNLYQSLIKVNDYSNLKINLLIDRKLVSLNTNQVVLIYLDFFLEELKRSKTVNLKDLFVLVSPNASYQVLELLKQYNVKYYFANSKALSSVINHEKCIFAYSYDKINANPRYSHIFNSYYFIVCLIWMLNSYVNRNNLLSFKNDKLIENFGKVIFKTKEVSFNYENISSLVKHFINTYKKSKTYDLINVFKFWSDNKYVLLKLINSTRKHTTILTYDFINDKLIIEHQLCSEYNQNDIPYFLDYSRIKKYINKSIKQINKQNKVNKKKPVKVLNTPLTEVLTQSETVDMKEGTNND</sequence>
<evidence type="ECO:0000313" key="2">
    <source>
        <dbReference type="Proteomes" id="UP001477443"/>
    </source>
</evidence>
<organism evidence="1 2">
    <name type="scientific">Mycoplasmopsis felifaucium</name>
    <dbReference type="NCBI Taxonomy" id="35768"/>
    <lineage>
        <taxon>Bacteria</taxon>
        <taxon>Bacillati</taxon>
        <taxon>Mycoplasmatota</taxon>
        <taxon>Mycoplasmoidales</taxon>
        <taxon>Metamycoplasmataceae</taxon>
        <taxon>Mycoplasmopsis</taxon>
    </lineage>
</organism>
<protein>
    <recommendedName>
        <fullName evidence="3">Glucose-6-phosphate isomerase</fullName>
    </recommendedName>
</protein>
<evidence type="ECO:0008006" key="3">
    <source>
        <dbReference type="Google" id="ProtNLM"/>
    </source>
</evidence>
<dbReference type="NCBIfam" id="NF045968">
    <property type="entry name" value="mutase_MAG5620"/>
    <property type="match status" value="1"/>
</dbReference>
<dbReference type="RefSeq" id="WP_338822307.1">
    <property type="nucleotide sequence ID" value="NZ_CP148067.1"/>
</dbReference>
<accession>A0ABZ2RQL3</accession>